<keyword evidence="3" id="KW-1185">Reference proteome</keyword>
<reference evidence="2 3" key="1">
    <citation type="journal article" date="2014" name="Genome Announc.">
        <title>Genome Sequence and Methylome of Soil Bacterium Gemmatirosa kalamazoonensis KBS708T, a Member of the Rarely Cultivated Gemmatimonadetes Phylum.</title>
        <authorList>
            <person name="Debruyn J.M."/>
            <person name="Radosevich M."/>
            <person name="Wommack K.E."/>
            <person name="Polson S.W."/>
            <person name="Hauser L.J."/>
            <person name="Fawaz M.N."/>
            <person name="Korlach J."/>
            <person name="Tsai Y.C."/>
        </authorList>
    </citation>
    <scope>NUCLEOTIDE SEQUENCE [LARGE SCALE GENOMIC DNA]</scope>
    <source>
        <strain evidence="2 3">KBS708</strain>
    </source>
</reference>
<feature type="region of interest" description="Disordered" evidence="1">
    <location>
        <begin position="1"/>
        <end position="84"/>
    </location>
</feature>
<dbReference type="Proteomes" id="UP000019151">
    <property type="component" value="Chromosome"/>
</dbReference>
<evidence type="ECO:0000313" key="3">
    <source>
        <dbReference type="Proteomes" id="UP000019151"/>
    </source>
</evidence>
<proteinExistence type="predicted"/>
<organism evidence="2 3">
    <name type="scientific">Gemmatirosa kalamazoonensis</name>
    <dbReference type="NCBI Taxonomy" id="861299"/>
    <lineage>
        <taxon>Bacteria</taxon>
        <taxon>Pseudomonadati</taxon>
        <taxon>Gemmatimonadota</taxon>
        <taxon>Gemmatimonadia</taxon>
        <taxon>Gemmatimonadales</taxon>
        <taxon>Gemmatimonadaceae</taxon>
        <taxon>Gemmatirosa</taxon>
    </lineage>
</organism>
<dbReference type="InParanoid" id="W0RFL0"/>
<gene>
    <name evidence="2" type="ORF">J421_1593</name>
</gene>
<evidence type="ECO:0000256" key="1">
    <source>
        <dbReference type="SAM" id="MobiDB-lite"/>
    </source>
</evidence>
<sequence length="84" mass="8072">MASDDGKSGGEQSGAGTQSLGAGAEAAAGVHAQHGTSGGGAQQAENADARPASGQGTDRSGSEPLDRTHEHKGGYGGEGGKPRE</sequence>
<dbReference type="HOGENOM" id="CLU_2522797_0_0_0"/>
<feature type="compositionally biased region" description="Basic and acidic residues" evidence="1">
    <location>
        <begin position="60"/>
        <end position="73"/>
    </location>
</feature>
<dbReference type="KEGG" id="gba:J421_1593"/>
<accession>W0RFL0</accession>
<protein>
    <submittedName>
        <fullName evidence="2">Uncharacterized protein</fullName>
    </submittedName>
</protein>
<dbReference type="EMBL" id="CP007128">
    <property type="protein sequence ID" value="AHG89130.1"/>
    <property type="molecule type" value="Genomic_DNA"/>
</dbReference>
<evidence type="ECO:0000313" key="2">
    <source>
        <dbReference type="EMBL" id="AHG89130.1"/>
    </source>
</evidence>
<dbReference type="AlphaFoldDB" id="W0RFL0"/>
<dbReference type="RefSeq" id="WP_025410643.1">
    <property type="nucleotide sequence ID" value="NZ_CP007128.1"/>
</dbReference>
<dbReference type="STRING" id="861299.J421_1593"/>
<feature type="compositionally biased region" description="Gly residues" evidence="1">
    <location>
        <begin position="74"/>
        <end position="84"/>
    </location>
</feature>
<feature type="compositionally biased region" description="Low complexity" evidence="1">
    <location>
        <begin position="21"/>
        <end position="35"/>
    </location>
</feature>
<name>W0RFL0_9BACT</name>